<dbReference type="GO" id="GO:0006302">
    <property type="term" value="P:double-strand break repair"/>
    <property type="evidence" value="ECO:0007669"/>
    <property type="project" value="TreeGrafter"/>
</dbReference>
<sequence>MSYHLYHTDALILNSTPRGEGSKILSIFTRKFGLIAASAQSVREERSKLRYGLQDFSYSDLSLVRGREYWRVTNAALIDPIIRELSLQARSVFGRISLLLSRLLAGEEKNEPIFTTLLFGLEFIKKHDGRLLEGAEIVLVLRILYSLGYLAPRNEFDAFLSDVDLWNISIVEQAFAYRRLAITHINHSLRQTQL</sequence>
<comment type="caution">
    <text evidence="5">The sequence shown here is derived from an EMBL/GenBank/DDBJ whole genome shotgun (WGS) entry which is preliminary data.</text>
</comment>
<dbReference type="EMBL" id="MHRI01000029">
    <property type="protein sequence ID" value="OHA20499.1"/>
    <property type="molecule type" value="Genomic_DNA"/>
</dbReference>
<name>A0A1G2MBH5_9BACT</name>
<keyword evidence="2" id="KW-0233">DNA recombination</keyword>
<evidence type="ECO:0000313" key="5">
    <source>
        <dbReference type="EMBL" id="OHA20499.1"/>
    </source>
</evidence>
<dbReference type="Pfam" id="PF11967">
    <property type="entry name" value="RecO_N"/>
    <property type="match status" value="1"/>
</dbReference>
<evidence type="ECO:0000313" key="6">
    <source>
        <dbReference type="Proteomes" id="UP000178121"/>
    </source>
</evidence>
<keyword evidence="1" id="KW-0227">DNA damage</keyword>
<reference evidence="5 6" key="1">
    <citation type="journal article" date="2016" name="Nat. Commun.">
        <title>Thousands of microbial genomes shed light on interconnected biogeochemical processes in an aquifer system.</title>
        <authorList>
            <person name="Anantharaman K."/>
            <person name="Brown C.T."/>
            <person name="Hug L.A."/>
            <person name="Sharon I."/>
            <person name="Castelle C.J."/>
            <person name="Probst A.J."/>
            <person name="Thomas B.C."/>
            <person name="Singh A."/>
            <person name="Wilkins M.J."/>
            <person name="Karaoz U."/>
            <person name="Brodie E.L."/>
            <person name="Williams K.H."/>
            <person name="Hubbard S.S."/>
            <person name="Banfield J.F."/>
        </authorList>
    </citation>
    <scope>NUCLEOTIDE SEQUENCE [LARGE SCALE GENOMIC DNA]</scope>
</reference>
<dbReference type="GO" id="GO:0043590">
    <property type="term" value="C:bacterial nucleoid"/>
    <property type="evidence" value="ECO:0007669"/>
    <property type="project" value="TreeGrafter"/>
</dbReference>
<evidence type="ECO:0000259" key="4">
    <source>
        <dbReference type="Pfam" id="PF11967"/>
    </source>
</evidence>
<gene>
    <name evidence="5" type="ORF">A2849_00695</name>
</gene>
<dbReference type="SUPFAM" id="SSF50249">
    <property type="entry name" value="Nucleic acid-binding proteins"/>
    <property type="match status" value="1"/>
</dbReference>
<dbReference type="GO" id="GO:0006310">
    <property type="term" value="P:DNA recombination"/>
    <property type="evidence" value="ECO:0007669"/>
    <property type="project" value="UniProtKB-KW"/>
</dbReference>
<dbReference type="PANTHER" id="PTHR33991">
    <property type="entry name" value="DNA REPAIR PROTEIN RECO"/>
    <property type="match status" value="1"/>
</dbReference>
<dbReference type="InterPro" id="IPR003717">
    <property type="entry name" value="RecO"/>
</dbReference>
<dbReference type="InterPro" id="IPR022572">
    <property type="entry name" value="DNA_rep/recomb_RecO_N"/>
</dbReference>
<proteinExistence type="predicted"/>
<dbReference type="Gene3D" id="2.40.50.140">
    <property type="entry name" value="Nucleic acid-binding proteins"/>
    <property type="match status" value="1"/>
</dbReference>
<protein>
    <submittedName>
        <fullName evidence="5">DNA repair protein RecO</fullName>
    </submittedName>
</protein>
<dbReference type="AlphaFoldDB" id="A0A1G2MBH5"/>
<evidence type="ECO:0000256" key="3">
    <source>
        <dbReference type="ARBA" id="ARBA00023204"/>
    </source>
</evidence>
<feature type="domain" description="DNA replication/recombination mediator RecO N-terminal" evidence="4">
    <location>
        <begin position="5"/>
        <end position="80"/>
    </location>
</feature>
<accession>A0A1G2MBH5</accession>
<evidence type="ECO:0000256" key="1">
    <source>
        <dbReference type="ARBA" id="ARBA00022763"/>
    </source>
</evidence>
<evidence type="ECO:0000256" key="2">
    <source>
        <dbReference type="ARBA" id="ARBA00023172"/>
    </source>
</evidence>
<dbReference type="NCBIfam" id="TIGR00613">
    <property type="entry name" value="reco"/>
    <property type="match status" value="1"/>
</dbReference>
<dbReference type="Proteomes" id="UP000178121">
    <property type="component" value="Unassembled WGS sequence"/>
</dbReference>
<organism evidence="5 6">
    <name type="scientific">Candidatus Taylorbacteria bacterium RIFCSPHIGHO2_01_FULL_51_15</name>
    <dbReference type="NCBI Taxonomy" id="1802304"/>
    <lineage>
        <taxon>Bacteria</taxon>
        <taxon>Candidatus Tayloriibacteriota</taxon>
    </lineage>
</organism>
<keyword evidence="3" id="KW-0234">DNA repair</keyword>
<dbReference type="InterPro" id="IPR012340">
    <property type="entry name" value="NA-bd_OB-fold"/>
</dbReference>
<dbReference type="PANTHER" id="PTHR33991:SF1">
    <property type="entry name" value="DNA REPAIR PROTEIN RECO"/>
    <property type="match status" value="1"/>
</dbReference>